<dbReference type="AlphaFoldDB" id="A0AA40I8L3"/>
<proteinExistence type="predicted"/>
<evidence type="ECO:0000256" key="1">
    <source>
        <dbReference type="SAM" id="MobiDB-lite"/>
    </source>
</evidence>
<sequence length="216" mass="23524">MPTPRREGPGSAARLPVRQARGCAPRRRPALATHTPPARRARPPPPPPPALGELLGLRPASGRWAAARAPRCLRPPPGGFPSSPPHPDPPRRSLSYRLACRIRGAEGDDSDRLSPPRPGPQSLQPSDFLRLQASREAAMTPRERERNRLGRSRLRCHRHRGRRRLRLPRDVSSAARSPSSLCARQAGGRAGGREHVEPSDWRAGGGRSHAVESSGV</sequence>
<gene>
    <name evidence="2" type="ORF">QTO34_013804</name>
</gene>
<feature type="region of interest" description="Disordered" evidence="1">
    <location>
        <begin position="1"/>
        <end position="216"/>
    </location>
</feature>
<reference evidence="2" key="1">
    <citation type="submission" date="2023-06" db="EMBL/GenBank/DDBJ databases">
        <title>Reference genome for the Northern bat (Eptesicus nilssonii), a most northern bat species.</title>
        <authorList>
            <person name="Laine V.N."/>
            <person name="Pulliainen A.T."/>
            <person name="Lilley T.M."/>
        </authorList>
    </citation>
    <scope>NUCLEOTIDE SEQUENCE</scope>
    <source>
        <strain evidence="2">BLF_Eptnil</strain>
        <tissue evidence="2">Kidney</tissue>
    </source>
</reference>
<feature type="compositionally biased region" description="Basic and acidic residues" evidence="1">
    <location>
        <begin position="103"/>
        <end position="114"/>
    </location>
</feature>
<accession>A0AA40I8L3</accession>
<evidence type="ECO:0000313" key="3">
    <source>
        <dbReference type="Proteomes" id="UP001177744"/>
    </source>
</evidence>
<feature type="compositionally biased region" description="Basic residues" evidence="1">
    <location>
        <begin position="149"/>
        <end position="166"/>
    </location>
</feature>
<organism evidence="2 3">
    <name type="scientific">Cnephaeus nilssonii</name>
    <name type="common">Northern bat</name>
    <name type="synonym">Eptesicus nilssonii</name>
    <dbReference type="NCBI Taxonomy" id="3371016"/>
    <lineage>
        <taxon>Eukaryota</taxon>
        <taxon>Metazoa</taxon>
        <taxon>Chordata</taxon>
        <taxon>Craniata</taxon>
        <taxon>Vertebrata</taxon>
        <taxon>Euteleostomi</taxon>
        <taxon>Mammalia</taxon>
        <taxon>Eutheria</taxon>
        <taxon>Laurasiatheria</taxon>
        <taxon>Chiroptera</taxon>
        <taxon>Yangochiroptera</taxon>
        <taxon>Vespertilionidae</taxon>
        <taxon>Cnephaeus</taxon>
    </lineage>
</organism>
<feature type="compositionally biased region" description="Basic and acidic residues" evidence="1">
    <location>
        <begin position="191"/>
        <end position="200"/>
    </location>
</feature>
<evidence type="ECO:0000313" key="2">
    <source>
        <dbReference type="EMBL" id="KAK1345098.1"/>
    </source>
</evidence>
<feature type="compositionally biased region" description="Pro residues" evidence="1">
    <location>
        <begin position="73"/>
        <end position="87"/>
    </location>
</feature>
<dbReference type="EMBL" id="JAULJE010000003">
    <property type="protein sequence ID" value="KAK1345098.1"/>
    <property type="molecule type" value="Genomic_DNA"/>
</dbReference>
<dbReference type="Proteomes" id="UP001177744">
    <property type="component" value="Unassembled WGS sequence"/>
</dbReference>
<name>A0AA40I8L3_CNENI</name>
<protein>
    <submittedName>
        <fullName evidence="2">Uncharacterized protein</fullName>
    </submittedName>
</protein>
<keyword evidence="3" id="KW-1185">Reference proteome</keyword>
<comment type="caution">
    <text evidence="2">The sequence shown here is derived from an EMBL/GenBank/DDBJ whole genome shotgun (WGS) entry which is preliminary data.</text>
</comment>
<feature type="compositionally biased region" description="Low complexity" evidence="1">
    <location>
        <begin position="51"/>
        <end position="72"/>
    </location>
</feature>